<feature type="non-terminal residue" evidence="6">
    <location>
        <position position="1"/>
    </location>
</feature>
<dbReference type="Proteomes" id="UP000263957">
    <property type="component" value="Unassembled WGS sequence"/>
</dbReference>
<proteinExistence type="predicted"/>
<name>A0A356W224_9PROT</name>
<dbReference type="Pfam" id="PF00005">
    <property type="entry name" value="ABC_tran"/>
    <property type="match status" value="1"/>
</dbReference>
<dbReference type="Proteomes" id="UP000259173">
    <property type="component" value="Unassembled WGS sequence"/>
</dbReference>
<evidence type="ECO:0000259" key="4">
    <source>
        <dbReference type="SMART" id="SM00382"/>
    </source>
</evidence>
<dbReference type="InterPro" id="IPR003593">
    <property type="entry name" value="AAA+_ATPase"/>
</dbReference>
<dbReference type="SMART" id="SM00382">
    <property type="entry name" value="AAA"/>
    <property type="match status" value="1"/>
</dbReference>
<evidence type="ECO:0000256" key="2">
    <source>
        <dbReference type="ARBA" id="ARBA00022741"/>
    </source>
</evidence>
<dbReference type="CDD" id="cd03221">
    <property type="entry name" value="ABCF_EF-3"/>
    <property type="match status" value="1"/>
</dbReference>
<accession>A0A356W224</accession>
<evidence type="ECO:0000256" key="1">
    <source>
        <dbReference type="ARBA" id="ARBA00022737"/>
    </source>
</evidence>
<evidence type="ECO:0000256" key="3">
    <source>
        <dbReference type="ARBA" id="ARBA00022840"/>
    </source>
</evidence>
<feature type="domain" description="AAA+ ATPase" evidence="4">
    <location>
        <begin position="14"/>
        <end position="179"/>
    </location>
</feature>
<evidence type="ECO:0000313" key="7">
    <source>
        <dbReference type="Proteomes" id="UP000259173"/>
    </source>
</evidence>
<dbReference type="InterPro" id="IPR003439">
    <property type="entry name" value="ABC_transporter-like_ATP-bd"/>
</dbReference>
<organism evidence="6 8">
    <name type="scientific">Hyphomonas atlantica</name>
    <dbReference type="NCBI Taxonomy" id="1280948"/>
    <lineage>
        <taxon>Bacteria</taxon>
        <taxon>Pseudomonadati</taxon>
        <taxon>Pseudomonadota</taxon>
        <taxon>Alphaproteobacteria</taxon>
        <taxon>Hyphomonadales</taxon>
        <taxon>Hyphomonadaceae</taxon>
        <taxon>Hyphomonas</taxon>
    </lineage>
</organism>
<evidence type="ECO:0000313" key="5">
    <source>
        <dbReference type="EMBL" id="HAE93642.1"/>
    </source>
</evidence>
<dbReference type="GO" id="GO:0016887">
    <property type="term" value="F:ATP hydrolysis activity"/>
    <property type="evidence" value="ECO:0007669"/>
    <property type="project" value="InterPro"/>
</dbReference>
<protein>
    <submittedName>
        <fullName evidence="6">ABC transporter</fullName>
    </submittedName>
</protein>
<dbReference type="SUPFAM" id="SSF52540">
    <property type="entry name" value="P-loop containing nucleoside triphosphate hydrolases"/>
    <property type="match status" value="1"/>
</dbReference>
<evidence type="ECO:0000313" key="8">
    <source>
        <dbReference type="Proteomes" id="UP000263957"/>
    </source>
</evidence>
<keyword evidence="1" id="KW-0677">Repeat</keyword>
<keyword evidence="2" id="KW-0547">Nucleotide-binding</keyword>
<dbReference type="Gene3D" id="3.40.50.300">
    <property type="entry name" value="P-loop containing nucleotide triphosphate hydrolases"/>
    <property type="match status" value="1"/>
</dbReference>
<dbReference type="InterPro" id="IPR027417">
    <property type="entry name" value="P-loop_NTPase"/>
</dbReference>
<evidence type="ECO:0000313" key="6">
    <source>
        <dbReference type="EMBL" id="HBQ47651.1"/>
    </source>
</evidence>
<dbReference type="PANTHER" id="PTHR19211">
    <property type="entry name" value="ATP-BINDING TRANSPORT PROTEIN-RELATED"/>
    <property type="match status" value="1"/>
</dbReference>
<dbReference type="AlphaFoldDB" id="A0A356W224"/>
<gene>
    <name evidence="5" type="ORF">DCG65_03725</name>
    <name evidence="6" type="ORF">DD728_01990</name>
</gene>
<dbReference type="InterPro" id="IPR050611">
    <property type="entry name" value="ABCF"/>
</dbReference>
<dbReference type="PANTHER" id="PTHR19211:SF6">
    <property type="entry name" value="BLL7188 PROTEIN"/>
    <property type="match status" value="1"/>
</dbReference>
<comment type="caution">
    <text evidence="6">The sequence shown here is derived from an EMBL/GenBank/DDBJ whole genome shotgun (WGS) entry which is preliminary data.</text>
</comment>
<dbReference type="EMBL" id="DMBR01000108">
    <property type="protein sequence ID" value="HAE93642.1"/>
    <property type="molecule type" value="Genomic_DNA"/>
</dbReference>
<dbReference type="EMBL" id="DOGS01000044">
    <property type="protein sequence ID" value="HBQ47651.1"/>
    <property type="molecule type" value="Genomic_DNA"/>
</dbReference>
<keyword evidence="3" id="KW-0067">ATP-binding</keyword>
<reference evidence="7 8" key="1">
    <citation type="journal article" date="2018" name="Nat. Biotechnol.">
        <title>A standardized bacterial taxonomy based on genome phylogeny substantially revises the tree of life.</title>
        <authorList>
            <person name="Parks D.H."/>
            <person name="Chuvochina M."/>
            <person name="Waite D.W."/>
            <person name="Rinke C."/>
            <person name="Skarshewski A."/>
            <person name="Chaumeil P.A."/>
            <person name="Hugenholtz P."/>
        </authorList>
    </citation>
    <scope>NUCLEOTIDE SEQUENCE [LARGE SCALE GENOMIC DNA]</scope>
    <source>
        <strain evidence="6">UBA10378</strain>
        <strain evidence="5">UBA8557</strain>
    </source>
</reference>
<sequence>DRHLFGPLSFELRGPRRVAISGPNGSGKSTLMRMILGEIPPVSGTVETLTPRIARLDQHVSLLPREGSILDALHAVQPHLSRNAAHAALARFAFRNEAAHQPVATLSGGERLRAGLAAIFAAPQPPELLLLDEPTNHLDMATIETLEAALNAYTGALLVISHDPAFLQAIGITAHIALDC</sequence>
<dbReference type="GO" id="GO:0005524">
    <property type="term" value="F:ATP binding"/>
    <property type="evidence" value="ECO:0007669"/>
    <property type="project" value="UniProtKB-KW"/>
</dbReference>